<keyword evidence="1" id="KW-0732">Signal</keyword>
<organism evidence="2 3">
    <name type="scientific">Pseudomonas putida</name>
    <name type="common">Arthrobacter siderocapsulatus</name>
    <dbReference type="NCBI Taxonomy" id="303"/>
    <lineage>
        <taxon>Bacteria</taxon>
        <taxon>Pseudomonadati</taxon>
        <taxon>Pseudomonadota</taxon>
        <taxon>Gammaproteobacteria</taxon>
        <taxon>Pseudomonadales</taxon>
        <taxon>Pseudomonadaceae</taxon>
        <taxon>Pseudomonas</taxon>
    </lineage>
</organism>
<feature type="signal peptide" evidence="1">
    <location>
        <begin position="1"/>
        <end position="20"/>
    </location>
</feature>
<dbReference type="RefSeq" id="WP_198748333.1">
    <property type="nucleotide sequence ID" value="NZ_JAEHTE010000078.1"/>
</dbReference>
<name>A0A8I1ELL0_PSEPU</name>
<proteinExistence type="predicted"/>
<reference evidence="2" key="1">
    <citation type="submission" date="2020-12" db="EMBL/GenBank/DDBJ databases">
        <title>Enhanced detection system for hospital associated transmission using whole genome sequencing surveillance.</title>
        <authorList>
            <person name="Harrison L.H."/>
            <person name="Van Tyne D."/>
            <person name="Marsh J.W."/>
            <person name="Griffith M.P."/>
            <person name="Snyder D.J."/>
            <person name="Cooper V.S."/>
            <person name="Mustapha M."/>
        </authorList>
    </citation>
    <scope>NUCLEOTIDE SEQUENCE</scope>
    <source>
        <strain evidence="2">PSB00042</strain>
    </source>
</reference>
<sequence length="131" mass="14093">MKSAGIAAVIAMIGAGNAWASPDYRCTVERAVSASESSLGHMYIGKQFTVERKTGLMAGALKNSYVTEPQVIDYGSSENSYKVVTTMRIDQGAGAGSSLFALTISEYADGKRKPFVFLSDSDVYLGWCEHF</sequence>
<evidence type="ECO:0000256" key="1">
    <source>
        <dbReference type="SAM" id="SignalP"/>
    </source>
</evidence>
<accession>A0A8I1ELL0</accession>
<comment type="caution">
    <text evidence="2">The sequence shown here is derived from an EMBL/GenBank/DDBJ whole genome shotgun (WGS) entry which is preliminary data.</text>
</comment>
<evidence type="ECO:0000313" key="3">
    <source>
        <dbReference type="Proteomes" id="UP000637061"/>
    </source>
</evidence>
<dbReference type="EMBL" id="JAEHTE010000078">
    <property type="protein sequence ID" value="MBI6888357.1"/>
    <property type="molecule type" value="Genomic_DNA"/>
</dbReference>
<gene>
    <name evidence="2" type="ORF">JEU22_31045</name>
</gene>
<evidence type="ECO:0000313" key="2">
    <source>
        <dbReference type="EMBL" id="MBI6888357.1"/>
    </source>
</evidence>
<dbReference type="Proteomes" id="UP000637061">
    <property type="component" value="Unassembled WGS sequence"/>
</dbReference>
<protein>
    <submittedName>
        <fullName evidence="2">Uncharacterized protein</fullName>
    </submittedName>
</protein>
<feature type="chain" id="PRO_5034309000" evidence="1">
    <location>
        <begin position="21"/>
        <end position="131"/>
    </location>
</feature>
<dbReference type="AlphaFoldDB" id="A0A8I1ELL0"/>